<dbReference type="Pfam" id="PF00801">
    <property type="entry name" value="PKD"/>
    <property type="match status" value="1"/>
</dbReference>
<feature type="region of interest" description="Disordered" evidence="1">
    <location>
        <begin position="49"/>
        <end position="72"/>
    </location>
</feature>
<sequence>MNPASGASRSPITRSWKRIDRVTNPCSADPTQSDSCFFPVAACSGRNAANAATGGDAGWTAQSGTETDRRTGASSNLGFRCVDVNGNPVTPDGASIVITVTQQDFASLPVQPAVAHAGPSVGYLPVGMDLIVYAEATEQTLDTTLLATPVRVRATPVRYHWDFGDGNSLDTSTAGRPYPDRDITSQYAHEGWYDVTLTTTYSGQFSVNGGAWQDIDGTITVDSDPVALYSRSFESRLVDPNTAPDDAETLDLPPRTPDTEGPRAESPRHRTA</sequence>
<dbReference type="EMBL" id="CP107020">
    <property type="protein sequence ID" value="UYG17562.1"/>
    <property type="molecule type" value="Genomic_DNA"/>
</dbReference>
<reference evidence="3" key="1">
    <citation type="submission" date="2022-10" db="EMBL/GenBank/DDBJ databases">
        <title>Whole-Genome Sequencing of Brachybacterium huguangmaarense BRM-3, Isolated from Betula schmidtii.</title>
        <authorList>
            <person name="Haam D."/>
        </authorList>
    </citation>
    <scope>NUCLEOTIDE SEQUENCE</scope>
    <source>
        <strain evidence="3">BRM-3</strain>
    </source>
</reference>
<evidence type="ECO:0000313" key="3">
    <source>
        <dbReference type="EMBL" id="UYG17562.1"/>
    </source>
</evidence>
<feature type="domain" description="PKD" evidence="2">
    <location>
        <begin position="155"/>
        <end position="200"/>
    </location>
</feature>
<dbReference type="CDD" id="cd00146">
    <property type="entry name" value="PKD"/>
    <property type="match status" value="1"/>
</dbReference>
<gene>
    <name evidence="3" type="ORF">BRM3_03785</name>
</gene>
<keyword evidence="4" id="KW-1185">Reference proteome</keyword>
<evidence type="ECO:0000259" key="2">
    <source>
        <dbReference type="PROSITE" id="PS50093"/>
    </source>
</evidence>
<feature type="compositionally biased region" description="Low complexity" evidence="1">
    <location>
        <begin position="49"/>
        <end position="61"/>
    </location>
</feature>
<accession>A0ABY6G382</accession>
<dbReference type="SUPFAM" id="SSF49299">
    <property type="entry name" value="PKD domain"/>
    <property type="match status" value="1"/>
</dbReference>
<evidence type="ECO:0000313" key="4">
    <source>
        <dbReference type="Proteomes" id="UP001164305"/>
    </source>
</evidence>
<dbReference type="InterPro" id="IPR035986">
    <property type="entry name" value="PKD_dom_sf"/>
</dbReference>
<organism evidence="3 4">
    <name type="scientific">Brachybacterium huguangmaarense</name>
    <dbReference type="NCBI Taxonomy" id="1652028"/>
    <lineage>
        <taxon>Bacteria</taxon>
        <taxon>Bacillati</taxon>
        <taxon>Actinomycetota</taxon>
        <taxon>Actinomycetes</taxon>
        <taxon>Micrococcales</taxon>
        <taxon>Dermabacteraceae</taxon>
        <taxon>Brachybacterium</taxon>
    </lineage>
</organism>
<name>A0ABY6G382_9MICO</name>
<dbReference type="PROSITE" id="PS50093">
    <property type="entry name" value="PKD"/>
    <property type="match status" value="1"/>
</dbReference>
<dbReference type="Proteomes" id="UP001164305">
    <property type="component" value="Chromosome"/>
</dbReference>
<dbReference type="Gene3D" id="2.60.40.10">
    <property type="entry name" value="Immunoglobulins"/>
    <property type="match status" value="1"/>
</dbReference>
<dbReference type="InterPro" id="IPR013783">
    <property type="entry name" value="Ig-like_fold"/>
</dbReference>
<proteinExistence type="predicted"/>
<feature type="compositionally biased region" description="Basic and acidic residues" evidence="1">
    <location>
        <begin position="257"/>
        <end position="272"/>
    </location>
</feature>
<dbReference type="InterPro" id="IPR000601">
    <property type="entry name" value="PKD_dom"/>
</dbReference>
<feature type="region of interest" description="Disordered" evidence="1">
    <location>
        <begin position="234"/>
        <end position="272"/>
    </location>
</feature>
<evidence type="ECO:0000256" key="1">
    <source>
        <dbReference type="SAM" id="MobiDB-lite"/>
    </source>
</evidence>
<dbReference type="RefSeq" id="WP_263594771.1">
    <property type="nucleotide sequence ID" value="NZ_CP107020.1"/>
</dbReference>
<protein>
    <submittedName>
        <fullName evidence="3">PKD domain-containing protein</fullName>
    </submittedName>
</protein>